<keyword evidence="4 6" id="KW-0175">Coiled coil</keyword>
<dbReference type="FunFam" id="1.10.220.60:FF:000008">
    <property type="entry name" value="GRIP domain containing protein"/>
    <property type="match status" value="1"/>
</dbReference>
<feature type="compositionally biased region" description="Polar residues" evidence="7">
    <location>
        <begin position="21"/>
        <end position="31"/>
    </location>
</feature>
<gene>
    <name evidence="9" type="ORF">TM35_000162550</name>
</gene>
<feature type="non-terminal residue" evidence="9">
    <location>
        <position position="1"/>
    </location>
</feature>
<dbReference type="EMBL" id="NBCO01000016">
    <property type="protein sequence ID" value="ORC88617.1"/>
    <property type="molecule type" value="Genomic_DNA"/>
</dbReference>
<feature type="coiled-coil region" evidence="6">
    <location>
        <begin position="419"/>
        <end position="453"/>
    </location>
</feature>
<feature type="coiled-coil region" evidence="6">
    <location>
        <begin position="320"/>
        <end position="384"/>
    </location>
</feature>
<evidence type="ECO:0000313" key="9">
    <source>
        <dbReference type="EMBL" id="ORC88617.1"/>
    </source>
</evidence>
<protein>
    <submittedName>
        <fullName evidence="9">Putative MYH7B protein</fullName>
    </submittedName>
</protein>
<dbReference type="GeneID" id="39985907"/>
<dbReference type="PROSITE" id="PS50913">
    <property type="entry name" value="GRIP"/>
    <property type="match status" value="1"/>
</dbReference>
<dbReference type="AlphaFoldDB" id="A0A1X0NV92"/>
<feature type="region of interest" description="Disordered" evidence="7">
    <location>
        <begin position="17"/>
        <end position="39"/>
    </location>
</feature>
<organism evidence="9 10">
    <name type="scientific">Trypanosoma theileri</name>
    <dbReference type="NCBI Taxonomy" id="67003"/>
    <lineage>
        <taxon>Eukaryota</taxon>
        <taxon>Discoba</taxon>
        <taxon>Euglenozoa</taxon>
        <taxon>Kinetoplastea</taxon>
        <taxon>Metakinetoplastina</taxon>
        <taxon>Trypanosomatida</taxon>
        <taxon>Trypanosomatidae</taxon>
        <taxon>Trypanosoma</taxon>
    </lineage>
</organism>
<evidence type="ECO:0000256" key="5">
    <source>
        <dbReference type="ARBA" id="ARBA00023136"/>
    </source>
</evidence>
<sequence length="525" mass="59897">EKEAELDSAREELRLLREQCDSSSAERQTALESAFQERETLQRELDGAREELRLLREQFSSTSAEKQAELDTVLQERKDVLLELKRALRQREETQEELENARKELELQRERASITIVEQQAELNSALEQREKVQKELENALREREEVRRELDIALEELRVLREQSNSSSAEQQAELESVVQQRGEVQRDLNAAHEELEKVKYELEELREERQVLNERCGELEKRCQAALDEKESDLRTFEEKLLVWKEKVKVAKAKDDQRIEGLEALTAAQRGDVEGLAAVLRPLLAALGLPPPDPAPLPDGRLDVAPLLESLNGAQAAVANGTARVTALETQLHDAEEKCAAAAAPEVVTELEQRNAQLEEKCELLRKEIKRQREAFQREKAQQDISTAGTREEGRATLRAAAGGVFEKDMLSLATQQSQRDNEIRQLRAQLQTLEKENAELKRECDHNNSVLAQYTKDIEVLKAKERVQLSIEYVRNVILQFLCCPNETVRLQMVPAIATVLEFTPKEKMEVQSANPACPRFH</sequence>
<dbReference type="PANTHER" id="PTHR23157:SF25">
    <property type="entry name" value="GRIP AND COILED-COIL DOMAIN-CONTAINING PROTEIN 1"/>
    <property type="match status" value="1"/>
</dbReference>
<comment type="caution">
    <text evidence="9">The sequence shown here is derived from an EMBL/GenBank/DDBJ whole genome shotgun (WGS) entry which is preliminary data.</text>
</comment>
<keyword evidence="10" id="KW-1185">Reference proteome</keyword>
<dbReference type="Proteomes" id="UP000192257">
    <property type="component" value="Unassembled WGS sequence"/>
</dbReference>
<dbReference type="PANTHER" id="PTHR23157">
    <property type="entry name" value="GRIP AND COILED-COIL DOMAIN-CONTAINING PROTEIN 1"/>
    <property type="match status" value="1"/>
</dbReference>
<evidence type="ECO:0000256" key="7">
    <source>
        <dbReference type="SAM" id="MobiDB-lite"/>
    </source>
</evidence>
<feature type="domain" description="GRIP" evidence="8">
    <location>
        <begin position="467"/>
        <end position="517"/>
    </location>
</feature>
<dbReference type="SMART" id="SM00755">
    <property type="entry name" value="Grip"/>
    <property type="match status" value="1"/>
</dbReference>
<evidence type="ECO:0000256" key="4">
    <source>
        <dbReference type="ARBA" id="ARBA00023054"/>
    </source>
</evidence>
<dbReference type="RefSeq" id="XP_028882683.1">
    <property type="nucleotide sequence ID" value="XM_029026127.1"/>
</dbReference>
<reference evidence="9 10" key="1">
    <citation type="submission" date="2017-03" db="EMBL/GenBank/DDBJ databases">
        <title>An alternative strategy for trypanosome survival in the mammalian bloodstream revealed through genome and transcriptome analysis of the ubiquitous bovine parasite Trypanosoma (Megatrypanum) theileri.</title>
        <authorList>
            <person name="Kelly S."/>
            <person name="Ivens A."/>
            <person name="Mott A."/>
            <person name="O'Neill E."/>
            <person name="Emms D."/>
            <person name="Macleod O."/>
            <person name="Voorheis P."/>
            <person name="Matthews J."/>
            <person name="Matthews K."/>
            <person name="Carrington M."/>
        </authorList>
    </citation>
    <scope>NUCLEOTIDE SEQUENCE [LARGE SCALE GENOMIC DNA]</scope>
    <source>
        <strain evidence="9">Edinburgh</strain>
    </source>
</reference>
<comment type="subcellular location">
    <subcellularLocation>
        <location evidence="2">Cytoplasm</location>
    </subcellularLocation>
    <subcellularLocation>
        <location evidence="1">Endomembrane system</location>
        <topology evidence="1">Peripheral membrane protein</topology>
    </subcellularLocation>
</comment>
<dbReference type="InterPro" id="IPR000237">
    <property type="entry name" value="GRIP_dom"/>
</dbReference>
<accession>A0A1X0NV92</accession>
<evidence type="ECO:0000256" key="1">
    <source>
        <dbReference type="ARBA" id="ARBA00004184"/>
    </source>
</evidence>
<dbReference type="InterPro" id="IPR051952">
    <property type="entry name" value="Golgi-autophagy_related"/>
</dbReference>
<dbReference type="VEuPathDB" id="TriTrypDB:TM35_000162550"/>
<evidence type="ECO:0000256" key="3">
    <source>
        <dbReference type="ARBA" id="ARBA00022490"/>
    </source>
</evidence>
<evidence type="ECO:0000256" key="6">
    <source>
        <dbReference type="SAM" id="Coils"/>
    </source>
</evidence>
<keyword evidence="3" id="KW-0963">Cytoplasm</keyword>
<name>A0A1X0NV92_9TRYP</name>
<dbReference type="Gene3D" id="1.10.220.60">
    <property type="entry name" value="GRIP domain"/>
    <property type="match status" value="1"/>
</dbReference>
<dbReference type="OrthoDB" id="267737at2759"/>
<dbReference type="Pfam" id="PF01465">
    <property type="entry name" value="GRIP"/>
    <property type="match status" value="1"/>
</dbReference>
<proteinExistence type="predicted"/>
<evidence type="ECO:0000313" key="10">
    <source>
        <dbReference type="Proteomes" id="UP000192257"/>
    </source>
</evidence>
<evidence type="ECO:0000256" key="2">
    <source>
        <dbReference type="ARBA" id="ARBA00004496"/>
    </source>
</evidence>
<feature type="coiled-coil region" evidence="6">
    <location>
        <begin position="190"/>
        <end position="249"/>
    </location>
</feature>
<keyword evidence="5" id="KW-0472">Membrane</keyword>
<evidence type="ECO:0000259" key="8">
    <source>
        <dbReference type="PROSITE" id="PS50913"/>
    </source>
</evidence>
<dbReference type="GO" id="GO:0005794">
    <property type="term" value="C:Golgi apparatus"/>
    <property type="evidence" value="ECO:0007669"/>
    <property type="project" value="TreeGrafter"/>
</dbReference>